<proteinExistence type="predicted"/>
<evidence type="ECO:0000313" key="2">
    <source>
        <dbReference type="EMBL" id="MFD1644079.1"/>
    </source>
</evidence>
<keyword evidence="3" id="KW-1185">Reference proteome</keyword>
<dbReference type="Pfam" id="PF19102">
    <property type="entry name" value="DUF5789"/>
    <property type="match status" value="1"/>
</dbReference>
<evidence type="ECO:0000313" key="3">
    <source>
        <dbReference type="Proteomes" id="UP001597034"/>
    </source>
</evidence>
<dbReference type="EMBL" id="JBHUDO010000001">
    <property type="protein sequence ID" value="MFD1644079.1"/>
    <property type="molecule type" value="Genomic_DNA"/>
</dbReference>
<sequence length="110" mass="12398">MADDNQGRDEKPEDEEPRQRERKSEEVRDRTHEDRAMPGDPASQLGELDAALESQEYPLTTNELVAACGDYEIETQQGTRALEGVLARTDDQTFVSADDVRSRILGLVHR</sequence>
<dbReference type="Proteomes" id="UP001597034">
    <property type="component" value="Unassembled WGS sequence"/>
</dbReference>
<accession>A0ABD6DCN6</accession>
<evidence type="ECO:0008006" key="4">
    <source>
        <dbReference type="Google" id="ProtNLM"/>
    </source>
</evidence>
<protein>
    <recommendedName>
        <fullName evidence="4">DUF2795 domain-containing protein</fullName>
    </recommendedName>
</protein>
<organism evidence="2 3">
    <name type="scientific">Haloarchaeobius litoreus</name>
    <dbReference type="NCBI Taxonomy" id="755306"/>
    <lineage>
        <taxon>Archaea</taxon>
        <taxon>Methanobacteriati</taxon>
        <taxon>Methanobacteriota</taxon>
        <taxon>Stenosarchaea group</taxon>
        <taxon>Halobacteria</taxon>
        <taxon>Halobacteriales</taxon>
        <taxon>Halorubellaceae</taxon>
        <taxon>Haloarchaeobius</taxon>
    </lineage>
</organism>
<comment type="caution">
    <text evidence="2">The sequence shown here is derived from an EMBL/GenBank/DDBJ whole genome shotgun (WGS) entry which is preliminary data.</text>
</comment>
<feature type="compositionally biased region" description="Basic and acidic residues" evidence="1">
    <location>
        <begin position="1"/>
        <end position="37"/>
    </location>
</feature>
<feature type="region of interest" description="Disordered" evidence="1">
    <location>
        <begin position="1"/>
        <end position="53"/>
    </location>
</feature>
<dbReference type="RefSeq" id="WP_256399362.1">
    <property type="nucleotide sequence ID" value="NZ_JANHJR010000002.1"/>
</dbReference>
<gene>
    <name evidence="2" type="ORF">ACFSBL_00115</name>
</gene>
<evidence type="ECO:0000256" key="1">
    <source>
        <dbReference type="SAM" id="MobiDB-lite"/>
    </source>
</evidence>
<name>A0ABD6DCN6_9EURY</name>
<dbReference type="AlphaFoldDB" id="A0ABD6DCN6"/>
<dbReference type="InterPro" id="IPR043899">
    <property type="entry name" value="DUF5789"/>
</dbReference>
<reference evidence="2 3" key="1">
    <citation type="journal article" date="2019" name="Int. J. Syst. Evol. Microbiol.">
        <title>The Global Catalogue of Microorganisms (GCM) 10K type strain sequencing project: providing services to taxonomists for standard genome sequencing and annotation.</title>
        <authorList>
            <consortium name="The Broad Institute Genomics Platform"/>
            <consortium name="The Broad Institute Genome Sequencing Center for Infectious Disease"/>
            <person name="Wu L."/>
            <person name="Ma J."/>
        </authorList>
    </citation>
    <scope>NUCLEOTIDE SEQUENCE [LARGE SCALE GENOMIC DNA]</scope>
    <source>
        <strain evidence="2 3">CGMCC 1.10390</strain>
    </source>
</reference>